<gene>
    <name evidence="2" type="ORF">FLONG3_1776</name>
</gene>
<evidence type="ECO:0000259" key="1">
    <source>
        <dbReference type="Pfam" id="PF06985"/>
    </source>
</evidence>
<sequence>MLELPKTFQEAVEITKALDIRYLWIDSFCIIQDDDNDWKTQASLMAAIYENAFITLAAGASQDDDVGQYTARNLTKSSDKLTALAGLAKKFQRVINSPYVAGLWLKTLRDDLAWCTQGDEAPLGRVRKGPSWTWVAASDIRIEWPQIELHPSFQVDGASLGEGSQRFDLQSCAESFSLRISGFIQSVSIRTHAELDSYPRALPLARNCEVVEWRRRHSEHSQLLVRCQASLVESIPSEPRLSTRDSDAELEKPTMYGHFTADYRFWESEEELRDKLQHVYFLLVGTKSDSGTLSLYGMMLKPRQDRWDESKDCYERIGWLRYCTLEHMQVSDWAAWRTPSTLNLS</sequence>
<dbReference type="EMBL" id="PXOG01000036">
    <property type="protein sequence ID" value="RGP80099.1"/>
    <property type="molecule type" value="Genomic_DNA"/>
</dbReference>
<evidence type="ECO:0000313" key="2">
    <source>
        <dbReference type="EMBL" id="RGP80099.1"/>
    </source>
</evidence>
<dbReference type="InterPro" id="IPR010730">
    <property type="entry name" value="HET"/>
</dbReference>
<dbReference type="STRING" id="694270.A0A395T6Q5"/>
<accession>A0A395T6Q5</accession>
<dbReference type="OrthoDB" id="5362512at2759"/>
<dbReference type="AlphaFoldDB" id="A0A395T6Q5"/>
<protein>
    <submittedName>
        <fullName evidence="2">Heterokaryon incompatibility</fullName>
    </submittedName>
</protein>
<organism evidence="2 3">
    <name type="scientific">Fusarium longipes</name>
    <dbReference type="NCBI Taxonomy" id="694270"/>
    <lineage>
        <taxon>Eukaryota</taxon>
        <taxon>Fungi</taxon>
        <taxon>Dikarya</taxon>
        <taxon>Ascomycota</taxon>
        <taxon>Pezizomycotina</taxon>
        <taxon>Sordariomycetes</taxon>
        <taxon>Hypocreomycetidae</taxon>
        <taxon>Hypocreales</taxon>
        <taxon>Nectriaceae</taxon>
        <taxon>Fusarium</taxon>
    </lineage>
</organism>
<comment type="caution">
    <text evidence="2">The sequence shown here is derived from an EMBL/GenBank/DDBJ whole genome shotgun (WGS) entry which is preliminary data.</text>
</comment>
<reference evidence="2 3" key="1">
    <citation type="journal article" date="2018" name="PLoS Pathog.">
        <title>Evolution of structural diversity of trichothecenes, a family of toxins produced by plant pathogenic and entomopathogenic fungi.</title>
        <authorList>
            <person name="Proctor R.H."/>
            <person name="McCormick S.P."/>
            <person name="Kim H.S."/>
            <person name="Cardoza R.E."/>
            <person name="Stanley A.M."/>
            <person name="Lindo L."/>
            <person name="Kelly A."/>
            <person name="Brown D.W."/>
            <person name="Lee T."/>
            <person name="Vaughan M.M."/>
            <person name="Alexander N.J."/>
            <person name="Busman M."/>
            <person name="Gutierrez S."/>
        </authorList>
    </citation>
    <scope>NUCLEOTIDE SEQUENCE [LARGE SCALE GENOMIC DNA]</scope>
    <source>
        <strain evidence="2 3">NRRL 20695</strain>
    </source>
</reference>
<proteinExistence type="predicted"/>
<feature type="domain" description="Heterokaryon incompatibility" evidence="1">
    <location>
        <begin position="2"/>
        <end position="82"/>
    </location>
</feature>
<keyword evidence="3" id="KW-1185">Reference proteome</keyword>
<evidence type="ECO:0000313" key="3">
    <source>
        <dbReference type="Proteomes" id="UP000266234"/>
    </source>
</evidence>
<name>A0A395T6Q5_9HYPO</name>
<dbReference type="Proteomes" id="UP000266234">
    <property type="component" value="Unassembled WGS sequence"/>
</dbReference>
<dbReference type="PANTHER" id="PTHR33112">
    <property type="entry name" value="DOMAIN PROTEIN, PUTATIVE-RELATED"/>
    <property type="match status" value="1"/>
</dbReference>
<dbReference type="PANTHER" id="PTHR33112:SF9">
    <property type="entry name" value="HETEROKARYON INCOMPATIBILITY DOMAIN-CONTAINING PROTEIN"/>
    <property type="match status" value="1"/>
</dbReference>
<dbReference type="Pfam" id="PF06985">
    <property type="entry name" value="HET"/>
    <property type="match status" value="1"/>
</dbReference>